<dbReference type="Proteomes" id="UP001500064">
    <property type="component" value="Unassembled WGS sequence"/>
</dbReference>
<proteinExistence type="predicted"/>
<evidence type="ECO:0000313" key="2">
    <source>
        <dbReference type="EMBL" id="GAA1620950.1"/>
    </source>
</evidence>
<protein>
    <submittedName>
        <fullName evidence="2">Uncharacterized protein</fullName>
    </submittedName>
</protein>
<organism evidence="2 3">
    <name type="scientific">Nonomuraea maheshkhaliensis</name>
    <dbReference type="NCBI Taxonomy" id="419590"/>
    <lineage>
        <taxon>Bacteria</taxon>
        <taxon>Bacillati</taxon>
        <taxon>Actinomycetota</taxon>
        <taxon>Actinomycetes</taxon>
        <taxon>Streptosporangiales</taxon>
        <taxon>Streptosporangiaceae</taxon>
        <taxon>Nonomuraea</taxon>
    </lineage>
</organism>
<accession>A0ABN2F090</accession>
<feature type="compositionally biased region" description="Gly residues" evidence="1">
    <location>
        <begin position="90"/>
        <end position="105"/>
    </location>
</feature>
<sequence length="142" mass="14240">MLWGGASGHELRTSGEELPDQEPGASRGEASGHDIGTSCWEPSGRPASYGSGAWPASWRGGSGQEGDVPCEESCHDAGAPAGSRRPPPGGSGQDGSLRGGSGQDGSGWDDRELSGQDVGTSAGESGQEDASRRGASGQEDGR</sequence>
<evidence type="ECO:0000256" key="1">
    <source>
        <dbReference type="SAM" id="MobiDB-lite"/>
    </source>
</evidence>
<keyword evidence="3" id="KW-1185">Reference proteome</keyword>
<feature type="region of interest" description="Disordered" evidence="1">
    <location>
        <begin position="1"/>
        <end position="142"/>
    </location>
</feature>
<dbReference type="EMBL" id="BAAAMU010000008">
    <property type="protein sequence ID" value="GAA1620950.1"/>
    <property type="molecule type" value="Genomic_DNA"/>
</dbReference>
<evidence type="ECO:0000313" key="3">
    <source>
        <dbReference type="Proteomes" id="UP001500064"/>
    </source>
</evidence>
<comment type="caution">
    <text evidence="2">The sequence shown here is derived from an EMBL/GenBank/DDBJ whole genome shotgun (WGS) entry which is preliminary data.</text>
</comment>
<gene>
    <name evidence="2" type="ORF">GCM10009733_016840</name>
</gene>
<reference evidence="2 3" key="1">
    <citation type="journal article" date="2019" name="Int. J. Syst. Evol. Microbiol.">
        <title>The Global Catalogue of Microorganisms (GCM) 10K type strain sequencing project: providing services to taxonomists for standard genome sequencing and annotation.</title>
        <authorList>
            <consortium name="The Broad Institute Genomics Platform"/>
            <consortium name="The Broad Institute Genome Sequencing Center for Infectious Disease"/>
            <person name="Wu L."/>
            <person name="Ma J."/>
        </authorList>
    </citation>
    <scope>NUCLEOTIDE SEQUENCE [LARGE SCALE GENOMIC DNA]</scope>
    <source>
        <strain evidence="2 3">JCM 13929</strain>
    </source>
</reference>
<name>A0ABN2F090_9ACTN</name>